<evidence type="ECO:0000259" key="3">
    <source>
        <dbReference type="PROSITE" id="PS51186"/>
    </source>
</evidence>
<dbReference type="PROSITE" id="PS51186">
    <property type="entry name" value="GNAT"/>
    <property type="match status" value="2"/>
</dbReference>
<feature type="domain" description="N-acetyltransferase" evidence="3">
    <location>
        <begin position="1"/>
        <end position="146"/>
    </location>
</feature>
<keyword evidence="1" id="KW-0808">Transferase</keyword>
<dbReference type="RefSeq" id="WP_344825766.1">
    <property type="nucleotide sequence ID" value="NZ_BAAAUV010000005.1"/>
</dbReference>
<protein>
    <submittedName>
        <fullName evidence="4">GNAT family N-acetyltransferase</fullName>
    </submittedName>
</protein>
<reference evidence="5" key="1">
    <citation type="journal article" date="2019" name="Int. J. Syst. Evol. Microbiol.">
        <title>The Global Catalogue of Microorganisms (GCM) 10K type strain sequencing project: providing services to taxonomists for standard genome sequencing and annotation.</title>
        <authorList>
            <consortium name="The Broad Institute Genomics Platform"/>
            <consortium name="The Broad Institute Genome Sequencing Center for Infectious Disease"/>
            <person name="Wu L."/>
            <person name="Ma J."/>
        </authorList>
    </citation>
    <scope>NUCLEOTIDE SEQUENCE [LARGE SCALE GENOMIC DNA]</scope>
    <source>
        <strain evidence="5">JCM 9377</strain>
    </source>
</reference>
<dbReference type="PANTHER" id="PTHR43877">
    <property type="entry name" value="AMINOALKYLPHOSPHONATE N-ACETYLTRANSFERASE-RELATED-RELATED"/>
    <property type="match status" value="1"/>
</dbReference>
<comment type="caution">
    <text evidence="4">The sequence shown here is derived from an EMBL/GenBank/DDBJ whole genome shotgun (WGS) entry which is preliminary data.</text>
</comment>
<sequence>MDIVEVIDPADGQLDAWHDLVSAALRHDHPGEPEPDPAQTVGWLLGGPRGRLWAVPQGDGFGAVAALRLPGTPATRAGEIEIHVRPGLRRRGLGTALLREAAAALRAEGRRTAIAQALAGTPAVPFLEGNGFRCVLTTRGMVLPLAAAEPAGLAALNPPGYRLVRWTGPVPDRLAVAYAYAKRAMADHTDGRGSAWNADKVRETGEAVAKRGDDLYTVAALYGPQMAGFTEIVVPGDAPERAFQYDTAVVPEHRGRRLGIWLKAVMLTWLRDERPEVLEIETDNADDNAHMLAVNRELGFQPQREYREYEAAVADLP</sequence>
<evidence type="ECO:0000256" key="1">
    <source>
        <dbReference type="ARBA" id="ARBA00022679"/>
    </source>
</evidence>
<evidence type="ECO:0000313" key="5">
    <source>
        <dbReference type="Proteomes" id="UP001501237"/>
    </source>
</evidence>
<proteinExistence type="predicted"/>
<evidence type="ECO:0000313" key="4">
    <source>
        <dbReference type="EMBL" id="GAA3206591.1"/>
    </source>
</evidence>
<evidence type="ECO:0000256" key="2">
    <source>
        <dbReference type="ARBA" id="ARBA00023315"/>
    </source>
</evidence>
<dbReference type="Pfam" id="PF00583">
    <property type="entry name" value="Acetyltransf_1"/>
    <property type="match status" value="2"/>
</dbReference>
<dbReference type="InterPro" id="IPR016181">
    <property type="entry name" value="Acyl_CoA_acyltransferase"/>
</dbReference>
<keyword evidence="5" id="KW-1185">Reference proteome</keyword>
<dbReference type="Proteomes" id="UP001501237">
    <property type="component" value="Unassembled WGS sequence"/>
</dbReference>
<dbReference type="Gene3D" id="3.40.630.30">
    <property type="match status" value="1"/>
</dbReference>
<dbReference type="InterPro" id="IPR000182">
    <property type="entry name" value="GNAT_dom"/>
</dbReference>
<feature type="domain" description="N-acetyltransferase" evidence="3">
    <location>
        <begin position="176"/>
        <end position="317"/>
    </location>
</feature>
<keyword evidence="2" id="KW-0012">Acyltransferase</keyword>
<dbReference type="InterPro" id="IPR050832">
    <property type="entry name" value="Bact_Acetyltransf"/>
</dbReference>
<gene>
    <name evidence="4" type="ORF">GCM10010468_22130</name>
</gene>
<accession>A0ABP6Q712</accession>
<name>A0ABP6Q712_9ACTN</name>
<dbReference type="EMBL" id="BAAAUV010000005">
    <property type="protein sequence ID" value="GAA3206591.1"/>
    <property type="molecule type" value="Genomic_DNA"/>
</dbReference>
<dbReference type="SUPFAM" id="SSF55729">
    <property type="entry name" value="Acyl-CoA N-acyltransferases (Nat)"/>
    <property type="match status" value="2"/>
</dbReference>
<organism evidence="4 5">
    <name type="scientific">Actinocorallia longicatena</name>
    <dbReference type="NCBI Taxonomy" id="111803"/>
    <lineage>
        <taxon>Bacteria</taxon>
        <taxon>Bacillati</taxon>
        <taxon>Actinomycetota</taxon>
        <taxon>Actinomycetes</taxon>
        <taxon>Streptosporangiales</taxon>
        <taxon>Thermomonosporaceae</taxon>
        <taxon>Actinocorallia</taxon>
    </lineage>
</organism>